<sequence>MFCNNATTKLLKLSNCNACEKISIVNSIKNRGGQIGDYQFYFPQHHKNHKDTINYSVGHVNELHLTENDIEIIIKNAFEAAQKYVAMVNMTQFLKKNIYTLSGLNTFTKTILNKSLSKIIDYTVDNNSSDEDSDEENCSDENDVSNVLNNEEQLSPNNTDDEEEGNTLATDVPDTAQKKFNGCRIYDKINPQQSKKYFRIRIGSSYNLYTNKRLVGYLQQINNDLQVIDYYVFSNKE</sequence>
<comment type="caution">
    <text evidence="2">The sequence shown here is derived from an EMBL/GenBank/DDBJ whole genome shotgun (WGS) entry which is preliminary data.</text>
</comment>
<accession>A0A815HJS6</accession>
<evidence type="ECO:0000313" key="2">
    <source>
        <dbReference type="EMBL" id="CAF1351672.1"/>
    </source>
</evidence>
<reference evidence="2" key="1">
    <citation type="submission" date="2021-02" db="EMBL/GenBank/DDBJ databases">
        <authorList>
            <person name="Nowell W R."/>
        </authorList>
    </citation>
    <scope>NUCLEOTIDE SEQUENCE</scope>
</reference>
<name>A0A815HJS6_9BILA</name>
<dbReference type="AlphaFoldDB" id="A0A815HJS6"/>
<feature type="compositionally biased region" description="Polar residues" evidence="1">
    <location>
        <begin position="144"/>
        <end position="158"/>
    </location>
</feature>
<feature type="compositionally biased region" description="Acidic residues" evidence="1">
    <location>
        <begin position="128"/>
        <end position="143"/>
    </location>
</feature>
<organism evidence="2 3">
    <name type="scientific">Adineta steineri</name>
    <dbReference type="NCBI Taxonomy" id="433720"/>
    <lineage>
        <taxon>Eukaryota</taxon>
        <taxon>Metazoa</taxon>
        <taxon>Spiralia</taxon>
        <taxon>Gnathifera</taxon>
        <taxon>Rotifera</taxon>
        <taxon>Eurotatoria</taxon>
        <taxon>Bdelloidea</taxon>
        <taxon>Adinetida</taxon>
        <taxon>Adinetidae</taxon>
        <taxon>Adineta</taxon>
    </lineage>
</organism>
<gene>
    <name evidence="2" type="ORF">JYZ213_LOCUS35075</name>
</gene>
<evidence type="ECO:0000313" key="3">
    <source>
        <dbReference type="Proteomes" id="UP000663845"/>
    </source>
</evidence>
<evidence type="ECO:0000256" key="1">
    <source>
        <dbReference type="SAM" id="MobiDB-lite"/>
    </source>
</evidence>
<proteinExistence type="predicted"/>
<feature type="region of interest" description="Disordered" evidence="1">
    <location>
        <begin position="125"/>
        <end position="170"/>
    </location>
</feature>
<dbReference type="EMBL" id="CAJNOG010000756">
    <property type="protein sequence ID" value="CAF1351672.1"/>
    <property type="molecule type" value="Genomic_DNA"/>
</dbReference>
<protein>
    <submittedName>
        <fullName evidence="2">Uncharacterized protein</fullName>
    </submittedName>
</protein>
<dbReference type="Proteomes" id="UP000663845">
    <property type="component" value="Unassembled WGS sequence"/>
</dbReference>